<dbReference type="Pfam" id="PF11746">
    <property type="entry name" value="DUF3303"/>
    <property type="match status" value="1"/>
</dbReference>
<gene>
    <name evidence="1" type="ORF">OdinLCB4_004750</name>
</gene>
<dbReference type="AlphaFoldDB" id="A0AAF0I9W3"/>
<name>A0AAF0I9W3_ODILC</name>
<dbReference type="EMBL" id="CP091871">
    <property type="protein sequence ID" value="WEU39788.1"/>
    <property type="molecule type" value="Genomic_DNA"/>
</dbReference>
<accession>A0AAF0I9W3</accession>
<organism evidence="1 2">
    <name type="scientific">Odinarchaeota yellowstonii (strain LCB_4)</name>
    <dbReference type="NCBI Taxonomy" id="1841599"/>
    <lineage>
        <taxon>Archaea</taxon>
        <taxon>Promethearchaeati</taxon>
        <taxon>Candidatus Odinarchaeota</taxon>
        <taxon>Candidatus Odinarchaeia</taxon>
        <taxon>Candidatus Odinarchaeales</taxon>
        <taxon>Candidatus Odinarchaeaceae</taxon>
        <taxon>Candidatus Odinarchaeum</taxon>
    </lineage>
</organism>
<protein>
    <recommendedName>
        <fullName evidence="3">DUF3303 domain-containing protein</fullName>
    </recommendedName>
</protein>
<sequence>MDMTLAFLVFYKIRALSNQEKEDAKREWEDFKAKLPSDMRIIGEYEHAWGSDYNGVFILETDNMSSFLSWWPKFRDLTRWYVTETRTITCTKA</sequence>
<dbReference type="KEGG" id="oyw:OdinLCB4_004750"/>
<evidence type="ECO:0000313" key="1">
    <source>
        <dbReference type="EMBL" id="WEU39788.1"/>
    </source>
</evidence>
<dbReference type="InterPro" id="IPR021734">
    <property type="entry name" value="DUF3303"/>
</dbReference>
<reference evidence="1" key="2">
    <citation type="journal article" date="2022" name="Nat. Microbiol.">
        <title>A closed Candidatus Odinarchaeum chromosome exposes Asgard archaeal viruses.</title>
        <authorList>
            <person name="Tamarit D."/>
            <person name="Caceres E.F."/>
            <person name="Krupovic M."/>
            <person name="Nijland R."/>
            <person name="Eme L."/>
            <person name="Robinson N.P."/>
            <person name="Ettema T.J.G."/>
        </authorList>
    </citation>
    <scope>NUCLEOTIDE SEQUENCE</scope>
    <source>
        <strain evidence="1">LCB_4</strain>
    </source>
</reference>
<evidence type="ECO:0000313" key="2">
    <source>
        <dbReference type="Proteomes" id="UP000186851"/>
    </source>
</evidence>
<reference evidence="1" key="1">
    <citation type="journal article" date="2017" name="Nature">
        <title>Asgard archaea illuminate the origin of eukaryotic cellular complexity.</title>
        <authorList>
            <person name="Zaremba-Niedzwiedzka K."/>
            <person name="Caceres E.F."/>
            <person name="Saw J.H."/>
            <person name="Backstrom D."/>
            <person name="Juzokaite L."/>
            <person name="Vancaester E."/>
            <person name="Seitz K.W."/>
            <person name="Anantharaman K."/>
            <person name="Starnawski P."/>
            <person name="Kjeldsen K.U."/>
            <person name="Scott M.B."/>
            <person name="Nunoura T."/>
            <person name="Banfield J.F."/>
            <person name="Schramm A."/>
            <person name="Baker B.J."/>
            <person name="Spang A."/>
            <person name="Ettema T.J.G."/>
        </authorList>
    </citation>
    <scope>NUCLEOTIDE SEQUENCE</scope>
    <source>
        <strain evidence="1">LCB_4</strain>
    </source>
</reference>
<dbReference type="Proteomes" id="UP000186851">
    <property type="component" value="Chromosome"/>
</dbReference>
<proteinExistence type="predicted"/>
<evidence type="ECO:0008006" key="3">
    <source>
        <dbReference type="Google" id="ProtNLM"/>
    </source>
</evidence>